<dbReference type="InterPro" id="IPR050707">
    <property type="entry name" value="HTH_MetabolicPath_Reg"/>
</dbReference>
<dbReference type="InterPro" id="IPR029016">
    <property type="entry name" value="GAF-like_dom_sf"/>
</dbReference>
<evidence type="ECO:0000256" key="1">
    <source>
        <dbReference type="ARBA" id="ARBA00023015"/>
    </source>
</evidence>
<dbReference type="Proteomes" id="UP000525652">
    <property type="component" value="Unassembled WGS sequence"/>
</dbReference>
<dbReference type="GO" id="GO:0003700">
    <property type="term" value="F:DNA-binding transcription factor activity"/>
    <property type="evidence" value="ECO:0007669"/>
    <property type="project" value="TreeGrafter"/>
</dbReference>
<sequence>MKLGDSLSFAECETPAPALSRGLAVLRMLGEDSPASLENLSSRLNLPKASVFRLLDTLEKTGTVRRNADKLYEPLWTLQPLANDSEALRRQIHRKMPELSAETQCSAEWYEPTEAGMKLIYQELPHSELCVKAGPGFLRDWESEFEAVARLGHAFAKEAKPVRQSSLYVRNGERETISAQQIRALTEKARTESVAYDEAFNTNGVRRFAAAAIDEQTHTFIGVLALAQAYRFSDLPDPSLLLQQLTKTLNG</sequence>
<dbReference type="PROSITE" id="PS51077">
    <property type="entry name" value="HTH_ICLR"/>
    <property type="match status" value="1"/>
</dbReference>
<keyword evidence="2" id="KW-0804">Transcription</keyword>
<dbReference type="SUPFAM" id="SSF55781">
    <property type="entry name" value="GAF domain-like"/>
    <property type="match status" value="1"/>
</dbReference>
<evidence type="ECO:0000313" key="5">
    <source>
        <dbReference type="Proteomes" id="UP000525652"/>
    </source>
</evidence>
<dbReference type="SUPFAM" id="SSF46785">
    <property type="entry name" value="Winged helix' DNA-binding domain"/>
    <property type="match status" value="1"/>
</dbReference>
<gene>
    <name evidence="4" type="ORF">H5P30_21570</name>
</gene>
<dbReference type="SMART" id="SM00346">
    <property type="entry name" value="HTH_ICLR"/>
    <property type="match status" value="1"/>
</dbReference>
<dbReference type="RefSeq" id="WP_185694989.1">
    <property type="nucleotide sequence ID" value="NZ_JACHVA010000143.1"/>
</dbReference>
<dbReference type="InterPro" id="IPR036388">
    <property type="entry name" value="WH-like_DNA-bd_sf"/>
</dbReference>
<dbReference type="AlphaFoldDB" id="A0A7X1B4J8"/>
<dbReference type="PANTHER" id="PTHR30136">
    <property type="entry name" value="HELIX-TURN-HELIX TRANSCRIPTIONAL REGULATOR, ICLR FAMILY"/>
    <property type="match status" value="1"/>
</dbReference>
<evidence type="ECO:0000256" key="2">
    <source>
        <dbReference type="ARBA" id="ARBA00023163"/>
    </source>
</evidence>
<dbReference type="InterPro" id="IPR005471">
    <property type="entry name" value="Tscrpt_reg_IclR_N"/>
</dbReference>
<dbReference type="Pfam" id="PF09339">
    <property type="entry name" value="HTH_IclR"/>
    <property type="match status" value="1"/>
</dbReference>
<keyword evidence="5" id="KW-1185">Reference proteome</keyword>
<name>A0A7X1B4J8_9BACT</name>
<keyword evidence="1" id="KW-0805">Transcription regulation</keyword>
<dbReference type="InterPro" id="IPR036390">
    <property type="entry name" value="WH_DNA-bd_sf"/>
</dbReference>
<reference evidence="4 5" key="1">
    <citation type="submission" date="2020-07" db="EMBL/GenBank/DDBJ databases">
        <authorList>
            <person name="Feng X."/>
        </authorList>
    </citation>
    <scope>NUCLEOTIDE SEQUENCE [LARGE SCALE GENOMIC DNA]</scope>
    <source>
        <strain evidence="4 5">JCM14086</strain>
    </source>
</reference>
<evidence type="ECO:0000313" key="4">
    <source>
        <dbReference type="EMBL" id="MBC2604378.1"/>
    </source>
</evidence>
<dbReference type="Gene3D" id="1.10.10.10">
    <property type="entry name" value="Winged helix-like DNA-binding domain superfamily/Winged helix DNA-binding domain"/>
    <property type="match status" value="1"/>
</dbReference>
<evidence type="ECO:0000259" key="3">
    <source>
        <dbReference type="PROSITE" id="PS51077"/>
    </source>
</evidence>
<proteinExistence type="predicted"/>
<organism evidence="4 5">
    <name type="scientific">Puniceicoccus vermicola</name>
    <dbReference type="NCBI Taxonomy" id="388746"/>
    <lineage>
        <taxon>Bacteria</taxon>
        <taxon>Pseudomonadati</taxon>
        <taxon>Verrucomicrobiota</taxon>
        <taxon>Opitutia</taxon>
        <taxon>Puniceicoccales</taxon>
        <taxon>Puniceicoccaceae</taxon>
        <taxon>Puniceicoccus</taxon>
    </lineage>
</organism>
<dbReference type="GO" id="GO:0003677">
    <property type="term" value="F:DNA binding"/>
    <property type="evidence" value="ECO:0007669"/>
    <property type="project" value="InterPro"/>
</dbReference>
<accession>A0A7X1B4J8</accession>
<dbReference type="Gene3D" id="3.30.450.40">
    <property type="match status" value="1"/>
</dbReference>
<dbReference type="EMBL" id="JACHVA010000143">
    <property type="protein sequence ID" value="MBC2604378.1"/>
    <property type="molecule type" value="Genomic_DNA"/>
</dbReference>
<feature type="domain" description="HTH iclR-type" evidence="3">
    <location>
        <begin position="16"/>
        <end position="80"/>
    </location>
</feature>
<comment type="caution">
    <text evidence="4">The sequence shown here is derived from an EMBL/GenBank/DDBJ whole genome shotgun (WGS) entry which is preliminary data.</text>
</comment>
<dbReference type="GO" id="GO:0045892">
    <property type="term" value="P:negative regulation of DNA-templated transcription"/>
    <property type="evidence" value="ECO:0007669"/>
    <property type="project" value="TreeGrafter"/>
</dbReference>
<protein>
    <submittedName>
        <fullName evidence="4">Helix-turn-helix domain-containing protein</fullName>
    </submittedName>
</protein>
<dbReference type="PANTHER" id="PTHR30136:SF35">
    <property type="entry name" value="HTH-TYPE TRANSCRIPTIONAL REGULATOR RV1719"/>
    <property type="match status" value="1"/>
</dbReference>